<feature type="compositionally biased region" description="Low complexity" evidence="1">
    <location>
        <begin position="170"/>
        <end position="233"/>
    </location>
</feature>
<feature type="compositionally biased region" description="Low complexity" evidence="1">
    <location>
        <begin position="151"/>
        <end position="161"/>
    </location>
</feature>
<dbReference type="SUPFAM" id="SSF57184">
    <property type="entry name" value="Growth factor receptor domain"/>
    <property type="match status" value="1"/>
</dbReference>
<keyword evidence="3" id="KW-1185">Reference proteome</keyword>
<dbReference type="EMBL" id="MU825405">
    <property type="protein sequence ID" value="KAJ7391714.1"/>
    <property type="molecule type" value="Genomic_DNA"/>
</dbReference>
<protein>
    <submittedName>
        <fullName evidence="2">R-spondin-3</fullName>
    </submittedName>
</protein>
<accession>A0A9X0A2M9</accession>
<name>A0A9X0A2M9_9CNID</name>
<organism evidence="2 3">
    <name type="scientific">Desmophyllum pertusum</name>
    <dbReference type="NCBI Taxonomy" id="174260"/>
    <lineage>
        <taxon>Eukaryota</taxon>
        <taxon>Metazoa</taxon>
        <taxon>Cnidaria</taxon>
        <taxon>Anthozoa</taxon>
        <taxon>Hexacorallia</taxon>
        <taxon>Scleractinia</taxon>
        <taxon>Caryophylliina</taxon>
        <taxon>Caryophylliidae</taxon>
        <taxon>Desmophyllum</taxon>
    </lineage>
</organism>
<gene>
    <name evidence="2" type="primary">RSPO3</name>
    <name evidence="2" type="ORF">OS493_017411</name>
</gene>
<comment type="caution">
    <text evidence="2">The sequence shown here is derived from an EMBL/GenBank/DDBJ whole genome shotgun (WGS) entry which is preliminary data.</text>
</comment>
<evidence type="ECO:0000256" key="1">
    <source>
        <dbReference type="SAM" id="MobiDB-lite"/>
    </source>
</evidence>
<sequence>MAGLSNGRCYKYCPQGYITEVNPMGGDKCVKCAPNCKTCRGRSFCSVCDNGYWLHKGFAGQSTGRCINGCDLIGGNYCPTKCLVPNCQSCPDKTSGKCARCNPYFYKLSTRSLMWPFKKQFDFCFSRCPLPYVPKTVAGVRECHKVVLPEPTTIPEPSAEPEITEEPTTKPESTTVEFDTSVPTTESTTTPEEPTTEPDSWWTTPEPEATTPEEPTTEPDSSTTPEPSTTPESITGLNRLLYLQTFGHRL</sequence>
<evidence type="ECO:0000313" key="3">
    <source>
        <dbReference type="Proteomes" id="UP001163046"/>
    </source>
</evidence>
<dbReference type="OrthoDB" id="5959912at2759"/>
<dbReference type="AlphaFoldDB" id="A0A9X0A2M9"/>
<reference evidence="2" key="1">
    <citation type="submission" date="2023-01" db="EMBL/GenBank/DDBJ databases">
        <title>Genome assembly of the deep-sea coral Lophelia pertusa.</title>
        <authorList>
            <person name="Herrera S."/>
            <person name="Cordes E."/>
        </authorList>
    </citation>
    <scope>NUCLEOTIDE SEQUENCE</scope>
    <source>
        <strain evidence="2">USNM1676648</strain>
        <tissue evidence="2">Polyp</tissue>
    </source>
</reference>
<dbReference type="Proteomes" id="UP001163046">
    <property type="component" value="Unassembled WGS sequence"/>
</dbReference>
<feature type="region of interest" description="Disordered" evidence="1">
    <location>
        <begin position="151"/>
        <end position="238"/>
    </location>
</feature>
<dbReference type="InterPro" id="IPR009030">
    <property type="entry name" value="Growth_fac_rcpt_cys_sf"/>
</dbReference>
<evidence type="ECO:0000313" key="2">
    <source>
        <dbReference type="EMBL" id="KAJ7391714.1"/>
    </source>
</evidence>
<proteinExistence type="predicted"/>
<dbReference type="Gene3D" id="2.10.220.10">
    <property type="entry name" value="Hormone Receptor, Insulin-like Growth Factor Receptor 1, Chain A, domain 2"/>
    <property type="match status" value="1"/>
</dbReference>